<accession>A0ABN9CUF3</accession>
<gene>
    <name evidence="1" type="ORF">SPARVUS_LOCUS5801124</name>
</gene>
<organism evidence="1 2">
    <name type="scientific">Staurois parvus</name>
    <dbReference type="NCBI Taxonomy" id="386267"/>
    <lineage>
        <taxon>Eukaryota</taxon>
        <taxon>Metazoa</taxon>
        <taxon>Chordata</taxon>
        <taxon>Craniata</taxon>
        <taxon>Vertebrata</taxon>
        <taxon>Euteleostomi</taxon>
        <taxon>Amphibia</taxon>
        <taxon>Batrachia</taxon>
        <taxon>Anura</taxon>
        <taxon>Neobatrachia</taxon>
        <taxon>Ranoidea</taxon>
        <taxon>Ranidae</taxon>
        <taxon>Staurois</taxon>
    </lineage>
</organism>
<evidence type="ECO:0000313" key="2">
    <source>
        <dbReference type="Proteomes" id="UP001162483"/>
    </source>
</evidence>
<comment type="caution">
    <text evidence="1">The sequence shown here is derived from an EMBL/GenBank/DDBJ whole genome shotgun (WGS) entry which is preliminary data.</text>
</comment>
<evidence type="ECO:0000313" key="1">
    <source>
        <dbReference type="EMBL" id="CAI9563769.1"/>
    </source>
</evidence>
<dbReference type="Proteomes" id="UP001162483">
    <property type="component" value="Unassembled WGS sequence"/>
</dbReference>
<name>A0ABN9CUF3_9NEOB</name>
<dbReference type="EMBL" id="CATNWA010012633">
    <property type="protein sequence ID" value="CAI9563769.1"/>
    <property type="molecule type" value="Genomic_DNA"/>
</dbReference>
<sequence length="57" mass="6616">MLEALYFPKITSGYDAEHLHSTSLVDHGKACFEWKLRLQQEFPPPLQLSFRVLTIVL</sequence>
<proteinExistence type="predicted"/>
<keyword evidence="2" id="KW-1185">Reference proteome</keyword>
<protein>
    <submittedName>
        <fullName evidence="1">Uncharacterized protein</fullName>
    </submittedName>
</protein>
<reference evidence="1" key="1">
    <citation type="submission" date="2023-05" db="EMBL/GenBank/DDBJ databases">
        <authorList>
            <person name="Stuckert A."/>
        </authorList>
    </citation>
    <scope>NUCLEOTIDE SEQUENCE</scope>
</reference>